<accession>A0A7S1TX18</accession>
<reference evidence="2" key="1">
    <citation type="submission" date="2021-01" db="EMBL/GenBank/DDBJ databases">
        <authorList>
            <person name="Corre E."/>
            <person name="Pelletier E."/>
            <person name="Niang G."/>
            <person name="Scheremetjew M."/>
            <person name="Finn R."/>
            <person name="Kale V."/>
            <person name="Holt S."/>
            <person name="Cochrane G."/>
            <person name="Meng A."/>
            <person name="Brown T."/>
            <person name="Cohen L."/>
        </authorList>
    </citation>
    <scope>NUCLEOTIDE SEQUENCE</scope>
    <source>
        <strain evidence="2">CCMP2877</strain>
    </source>
</reference>
<feature type="compositionally biased region" description="Low complexity" evidence="1">
    <location>
        <begin position="90"/>
        <end position="101"/>
    </location>
</feature>
<feature type="region of interest" description="Disordered" evidence="1">
    <location>
        <begin position="81"/>
        <end position="103"/>
    </location>
</feature>
<gene>
    <name evidence="2" type="ORF">PPAR1163_LOCUS8269</name>
</gene>
<dbReference type="EMBL" id="HBGJ01013098">
    <property type="protein sequence ID" value="CAD9249908.1"/>
    <property type="molecule type" value="Transcribed_RNA"/>
</dbReference>
<dbReference type="AlphaFoldDB" id="A0A7S1TX18"/>
<organism evidence="2">
    <name type="scientific">Phaeomonas parva</name>
    <dbReference type="NCBI Taxonomy" id="124430"/>
    <lineage>
        <taxon>Eukaryota</taxon>
        <taxon>Sar</taxon>
        <taxon>Stramenopiles</taxon>
        <taxon>Ochrophyta</taxon>
        <taxon>Pinguiophyceae</taxon>
        <taxon>Pinguiochrysidales</taxon>
        <taxon>Pinguiochrysidaceae</taxon>
        <taxon>Phaeomonas</taxon>
    </lineage>
</organism>
<evidence type="ECO:0000313" key="2">
    <source>
        <dbReference type="EMBL" id="CAD9249908.1"/>
    </source>
</evidence>
<evidence type="ECO:0000256" key="1">
    <source>
        <dbReference type="SAM" id="MobiDB-lite"/>
    </source>
</evidence>
<protein>
    <submittedName>
        <fullName evidence="2">Uncharacterized protein</fullName>
    </submittedName>
</protein>
<name>A0A7S1TX18_9STRA</name>
<proteinExistence type="predicted"/>
<sequence>MDAMAEASQVTPLGRLLCQEELRDLLLTALPYLDYTEILPTMATCWAVRKLMRRDLVWRLAWARSPLAAVLGMPTPPRFYEDATEPDGCSPSGSPPLSSSPVGVDEPVWMEPKHYGYAAAREMRRDLRRCLDAMDTREAGATVTRSPSPVPDYSPSAAGRSTATLSAFAAFWRCEKVRRRRVRGGLQSIRSNRGVQLSEYGGCVMQFVTLCQPHELVRIIEDAVREEDTRPLARDEKRCPLPMQVVVALHAIIASELMPRAPCVRLDDRADEDWPTHQMPEACNASLRWIMAVPRRLSLPPTWERDLLAPSFFRATEVHRPSADDDEDSMDICSGDGGSNGQLALRGTTKDLLRALERLHARVANAASEGEEATDGCLHVLRECGEDKSAALRDHDVKVERFFFGALGPMFRGRDVPSNMSLHGGSLLSAAAMIAFEAVARLDPKLADGFPGLKQCAQEAGPTELQNVYSVLDFIQQGHRTALPIGTKVPRVSLVPRR</sequence>
<feature type="region of interest" description="Disordered" evidence="1">
    <location>
        <begin position="138"/>
        <end position="157"/>
    </location>
</feature>